<evidence type="ECO:0000313" key="1">
    <source>
        <dbReference type="EMBL" id="PZE16350.1"/>
    </source>
</evidence>
<dbReference type="RefSeq" id="WP_111064048.1">
    <property type="nucleotide sequence ID" value="NZ_JBHUCU010000006.1"/>
</dbReference>
<dbReference type="Proteomes" id="UP000249248">
    <property type="component" value="Unassembled WGS sequence"/>
</dbReference>
<reference evidence="1 2" key="1">
    <citation type="submission" date="2018-06" db="EMBL/GenBank/DDBJ databases">
        <title>The draft genome sequence of Crocinitomix sp. SM1701.</title>
        <authorList>
            <person name="Zhang X."/>
        </authorList>
    </citation>
    <scope>NUCLEOTIDE SEQUENCE [LARGE SCALE GENOMIC DNA]</scope>
    <source>
        <strain evidence="1 2">SM1701</strain>
    </source>
</reference>
<sequence>MSSKSNKLTAFIKTISDLKYDYFEGLALSRQERRALKAFDKYRLEALKSSQGHPLFSQRFLEIRHIEHTLDYREFIK</sequence>
<dbReference type="EMBL" id="QKSB01000009">
    <property type="protein sequence ID" value="PZE16350.1"/>
    <property type="molecule type" value="Genomic_DNA"/>
</dbReference>
<proteinExistence type="predicted"/>
<gene>
    <name evidence="1" type="ORF">DNU06_13635</name>
</gene>
<accession>A0A2W1MYQ1</accession>
<dbReference type="AlphaFoldDB" id="A0A2W1MYQ1"/>
<protein>
    <submittedName>
        <fullName evidence="1">Uncharacterized protein</fullName>
    </submittedName>
</protein>
<keyword evidence="2" id="KW-1185">Reference proteome</keyword>
<organism evidence="1 2">
    <name type="scientific">Putridiphycobacter roseus</name>
    <dbReference type="NCBI Taxonomy" id="2219161"/>
    <lineage>
        <taxon>Bacteria</taxon>
        <taxon>Pseudomonadati</taxon>
        <taxon>Bacteroidota</taxon>
        <taxon>Flavobacteriia</taxon>
        <taxon>Flavobacteriales</taxon>
        <taxon>Crocinitomicaceae</taxon>
        <taxon>Putridiphycobacter</taxon>
    </lineage>
</organism>
<name>A0A2W1MYQ1_9FLAO</name>
<evidence type="ECO:0000313" key="2">
    <source>
        <dbReference type="Proteomes" id="UP000249248"/>
    </source>
</evidence>
<comment type="caution">
    <text evidence="1">The sequence shown here is derived from an EMBL/GenBank/DDBJ whole genome shotgun (WGS) entry which is preliminary data.</text>
</comment>
<dbReference type="OrthoDB" id="1495965at2"/>